<dbReference type="EMBL" id="JAIQCV010000009">
    <property type="protein sequence ID" value="KAH1064814.1"/>
    <property type="molecule type" value="Genomic_DNA"/>
</dbReference>
<organism evidence="1 2">
    <name type="scientific">Gossypium stocksii</name>
    <dbReference type="NCBI Taxonomy" id="47602"/>
    <lineage>
        <taxon>Eukaryota</taxon>
        <taxon>Viridiplantae</taxon>
        <taxon>Streptophyta</taxon>
        <taxon>Embryophyta</taxon>
        <taxon>Tracheophyta</taxon>
        <taxon>Spermatophyta</taxon>
        <taxon>Magnoliopsida</taxon>
        <taxon>eudicotyledons</taxon>
        <taxon>Gunneridae</taxon>
        <taxon>Pentapetalae</taxon>
        <taxon>rosids</taxon>
        <taxon>malvids</taxon>
        <taxon>Malvales</taxon>
        <taxon>Malvaceae</taxon>
        <taxon>Malvoideae</taxon>
        <taxon>Gossypium</taxon>
    </lineage>
</organism>
<evidence type="ECO:0000313" key="2">
    <source>
        <dbReference type="Proteomes" id="UP000828251"/>
    </source>
</evidence>
<reference evidence="1 2" key="1">
    <citation type="journal article" date="2021" name="Plant Biotechnol. J.">
        <title>Multi-omics assisted identification of the key and species-specific regulatory components of drought-tolerant mechanisms in Gossypium stocksii.</title>
        <authorList>
            <person name="Yu D."/>
            <person name="Ke L."/>
            <person name="Zhang D."/>
            <person name="Wu Y."/>
            <person name="Sun Y."/>
            <person name="Mei J."/>
            <person name="Sun J."/>
            <person name="Sun Y."/>
        </authorList>
    </citation>
    <scope>NUCLEOTIDE SEQUENCE [LARGE SCALE GENOMIC DNA]</scope>
    <source>
        <strain evidence="2">cv. E1</strain>
        <tissue evidence="1">Leaf</tissue>
    </source>
</reference>
<dbReference type="AlphaFoldDB" id="A0A9D3UZL8"/>
<name>A0A9D3UZL8_9ROSI</name>
<sequence>MDQALTKKPFTFGHPSIESIANRFLNKNIPVIDNTHAFIEAHYMTQRYLLNRSQVGQILTVGGKLLLINLTQGSFTNDTPIFQNFSTCSISLRARKLQSHLQWLLQQVLLKMPLLLDTAMVTNNSKQVKLFLTT</sequence>
<dbReference type="Proteomes" id="UP000828251">
    <property type="component" value="Unassembled WGS sequence"/>
</dbReference>
<keyword evidence="2" id="KW-1185">Reference proteome</keyword>
<evidence type="ECO:0000313" key="1">
    <source>
        <dbReference type="EMBL" id="KAH1064814.1"/>
    </source>
</evidence>
<accession>A0A9D3UZL8</accession>
<comment type="caution">
    <text evidence="1">The sequence shown here is derived from an EMBL/GenBank/DDBJ whole genome shotgun (WGS) entry which is preliminary data.</text>
</comment>
<proteinExistence type="predicted"/>
<gene>
    <name evidence="1" type="ORF">J1N35_029801</name>
</gene>
<protein>
    <submittedName>
        <fullName evidence="1">Uncharacterized protein</fullName>
    </submittedName>
</protein>